<dbReference type="PANTHER" id="PTHR43332">
    <property type="entry name" value="INNER MEMBRANE TRANSPORT PERMEASE YADH-RELATED"/>
    <property type="match status" value="1"/>
</dbReference>
<dbReference type="GO" id="GO:0043190">
    <property type="term" value="C:ATP-binding cassette (ABC) transporter complex"/>
    <property type="evidence" value="ECO:0007669"/>
    <property type="project" value="InterPro"/>
</dbReference>
<evidence type="ECO:0000313" key="8">
    <source>
        <dbReference type="Proteomes" id="UP000053326"/>
    </source>
</evidence>
<evidence type="ECO:0000256" key="1">
    <source>
        <dbReference type="ARBA" id="ARBA00004141"/>
    </source>
</evidence>
<dbReference type="AlphaFoldDB" id="A0A117LB11"/>
<dbReference type="Proteomes" id="UP000053326">
    <property type="component" value="Unassembled WGS sequence"/>
</dbReference>
<evidence type="ECO:0000256" key="5">
    <source>
        <dbReference type="RuleBase" id="RU361157"/>
    </source>
</evidence>
<dbReference type="InterPro" id="IPR013525">
    <property type="entry name" value="ABC2_TM"/>
</dbReference>
<dbReference type="PROSITE" id="PS51012">
    <property type="entry name" value="ABC_TM2"/>
    <property type="match status" value="1"/>
</dbReference>
<keyword evidence="3 5" id="KW-1133">Transmembrane helix</keyword>
<feature type="transmembrane region" description="Helical" evidence="5">
    <location>
        <begin position="164"/>
        <end position="183"/>
    </location>
</feature>
<dbReference type="GO" id="GO:0140359">
    <property type="term" value="F:ABC-type transporter activity"/>
    <property type="evidence" value="ECO:0007669"/>
    <property type="project" value="InterPro"/>
</dbReference>
<reference evidence="8" key="1">
    <citation type="journal article" date="2015" name="MBio">
        <title>Genome-Resolved Metagenomic Analysis Reveals Roles for Candidate Phyla and Other Microbial Community Members in Biogeochemical Transformations in Oil Reservoirs.</title>
        <authorList>
            <person name="Hu P."/>
            <person name="Tom L."/>
            <person name="Singh A."/>
            <person name="Thomas B.C."/>
            <person name="Baker B.J."/>
            <person name="Piceno Y.M."/>
            <person name="Andersen G.L."/>
            <person name="Banfield J.F."/>
        </authorList>
    </citation>
    <scope>NUCLEOTIDE SEQUENCE [LARGE SCALE GENOMIC DNA]</scope>
</reference>
<dbReference type="PRINTS" id="PR00164">
    <property type="entry name" value="ABC2TRNSPORT"/>
</dbReference>
<dbReference type="Pfam" id="PF01061">
    <property type="entry name" value="ABC2_membrane"/>
    <property type="match status" value="1"/>
</dbReference>
<keyword evidence="5" id="KW-0813">Transport</keyword>
<keyword evidence="5" id="KW-1003">Cell membrane</keyword>
<evidence type="ECO:0000256" key="2">
    <source>
        <dbReference type="ARBA" id="ARBA00022692"/>
    </source>
</evidence>
<organism evidence="7 8">
    <name type="scientific">Thermacetogenium phaeum</name>
    <dbReference type="NCBI Taxonomy" id="85874"/>
    <lineage>
        <taxon>Bacteria</taxon>
        <taxon>Bacillati</taxon>
        <taxon>Bacillota</taxon>
        <taxon>Clostridia</taxon>
        <taxon>Thermoanaerobacterales</taxon>
        <taxon>Thermoanaerobacteraceae</taxon>
        <taxon>Thermacetogenium</taxon>
    </lineage>
</organism>
<feature type="transmembrane region" description="Helical" evidence="5">
    <location>
        <begin position="218"/>
        <end position="238"/>
    </location>
</feature>
<dbReference type="InterPro" id="IPR052522">
    <property type="entry name" value="ABC-2_transport_permease"/>
</dbReference>
<accession>A0A117LB11</accession>
<evidence type="ECO:0000259" key="6">
    <source>
        <dbReference type="PROSITE" id="PS51012"/>
    </source>
</evidence>
<name>A0A117LB11_9THEO</name>
<feature type="transmembrane region" description="Helical" evidence="5">
    <location>
        <begin position="52"/>
        <end position="74"/>
    </location>
</feature>
<dbReference type="PANTHER" id="PTHR43332:SF2">
    <property type="entry name" value="INNER MEMBRANE TRANSPORT PERMEASE YADH"/>
    <property type="match status" value="1"/>
</dbReference>
<dbReference type="InterPro" id="IPR047817">
    <property type="entry name" value="ABC2_TM_bact-type"/>
</dbReference>
<gene>
    <name evidence="7" type="ORF">XD66_1059</name>
</gene>
<evidence type="ECO:0000313" key="7">
    <source>
        <dbReference type="EMBL" id="KUK36235.1"/>
    </source>
</evidence>
<feature type="domain" description="ABC transmembrane type-2" evidence="6">
    <location>
        <begin position="21"/>
        <end position="243"/>
    </location>
</feature>
<feature type="transmembrane region" description="Helical" evidence="5">
    <location>
        <begin position="19"/>
        <end position="40"/>
    </location>
</feature>
<comment type="subcellular location">
    <subcellularLocation>
        <location evidence="5">Cell membrane</location>
        <topology evidence="5">Multi-pass membrane protein</topology>
    </subcellularLocation>
    <subcellularLocation>
        <location evidence="1">Membrane</location>
        <topology evidence="1">Multi-pass membrane protein</topology>
    </subcellularLocation>
</comment>
<dbReference type="PIRSF" id="PIRSF006648">
    <property type="entry name" value="DrrB"/>
    <property type="match status" value="1"/>
</dbReference>
<feature type="transmembrane region" description="Helical" evidence="5">
    <location>
        <begin position="135"/>
        <end position="158"/>
    </location>
</feature>
<proteinExistence type="inferred from homology"/>
<dbReference type="InterPro" id="IPR000412">
    <property type="entry name" value="ABC_2_transport"/>
</dbReference>
<protein>
    <recommendedName>
        <fullName evidence="5">Transport permease protein</fullName>
    </recommendedName>
</protein>
<comment type="similarity">
    <text evidence="5">Belongs to the ABC-2 integral membrane protein family.</text>
</comment>
<keyword evidence="2 5" id="KW-0812">Transmembrane</keyword>
<sequence>MAGFTCILWQEYVLFKRNFWNITISNMIAPTLYLIAFGWGLGGGMRIDGSDYISFVIPGIIALTTMTASFSAVGNAINISRLYEKTFEEFMVAPISMLVYAAGKITAGALRGIYSGFLIIILAFVFGVRVHLNGYFLLVMILNCLVFSAIGFTAGIFIKSHADMAKFTSFIITPMAFLCGTFFPLDKIPHVLKVFIWLLPLTHTSLGLRNSGGNIGDMILHIVILLLYFLIILAIGVVHCKKTE</sequence>
<dbReference type="EMBL" id="LGFO01000135">
    <property type="protein sequence ID" value="KUK36235.1"/>
    <property type="molecule type" value="Genomic_DNA"/>
</dbReference>
<comment type="caution">
    <text evidence="7">The sequence shown here is derived from an EMBL/GenBank/DDBJ whole genome shotgun (WGS) entry which is preliminary data.</text>
</comment>
<evidence type="ECO:0000256" key="3">
    <source>
        <dbReference type="ARBA" id="ARBA00022989"/>
    </source>
</evidence>
<feature type="transmembrane region" description="Helical" evidence="5">
    <location>
        <begin position="109"/>
        <end position="128"/>
    </location>
</feature>
<evidence type="ECO:0000256" key="4">
    <source>
        <dbReference type="ARBA" id="ARBA00023136"/>
    </source>
</evidence>
<keyword evidence="4 5" id="KW-0472">Membrane</keyword>